<keyword evidence="5 6" id="KW-0460">Magnesium</keyword>
<evidence type="ECO:0000256" key="4">
    <source>
        <dbReference type="ARBA" id="ARBA00022801"/>
    </source>
</evidence>
<feature type="binding site" evidence="6">
    <location>
        <position position="6"/>
    </location>
    <ligand>
        <name>Mg(2+)</name>
        <dbReference type="ChEBI" id="CHEBI:18420"/>
    </ligand>
</feature>
<keyword evidence="1 6" id="KW-1277">Toxin-antitoxin system</keyword>
<accession>A0A931FFI2</accession>
<dbReference type="EC" id="3.1.-.-" evidence="6"/>
<dbReference type="InterPro" id="IPR022907">
    <property type="entry name" value="VapC_family"/>
</dbReference>
<dbReference type="HAMAP" id="MF_00265">
    <property type="entry name" value="VapC_Nob1"/>
    <property type="match status" value="1"/>
</dbReference>
<evidence type="ECO:0000256" key="6">
    <source>
        <dbReference type="HAMAP-Rule" id="MF_00265"/>
    </source>
</evidence>
<feature type="binding site" evidence="6">
    <location>
        <position position="106"/>
    </location>
    <ligand>
        <name>Mg(2+)</name>
        <dbReference type="ChEBI" id="CHEBI:18420"/>
    </ligand>
</feature>
<dbReference type="GO" id="GO:0090729">
    <property type="term" value="F:toxin activity"/>
    <property type="evidence" value="ECO:0007669"/>
    <property type="project" value="UniProtKB-KW"/>
</dbReference>
<comment type="function">
    <text evidence="6">Toxic component of a toxin-antitoxin (TA) system. An RNase.</text>
</comment>
<organism evidence="8 9">
    <name type="scientific">Streptacidiphilus fuscans</name>
    <dbReference type="NCBI Taxonomy" id="2789292"/>
    <lineage>
        <taxon>Bacteria</taxon>
        <taxon>Bacillati</taxon>
        <taxon>Actinomycetota</taxon>
        <taxon>Actinomycetes</taxon>
        <taxon>Kitasatosporales</taxon>
        <taxon>Streptomycetaceae</taxon>
        <taxon>Streptacidiphilus</taxon>
    </lineage>
</organism>
<name>A0A931FFI2_9ACTN</name>
<dbReference type="SUPFAM" id="SSF88723">
    <property type="entry name" value="PIN domain-like"/>
    <property type="match status" value="1"/>
</dbReference>
<evidence type="ECO:0000313" key="9">
    <source>
        <dbReference type="Proteomes" id="UP000657385"/>
    </source>
</evidence>
<comment type="cofactor">
    <cofactor evidence="6">
        <name>Mg(2+)</name>
        <dbReference type="ChEBI" id="CHEBI:18420"/>
    </cofactor>
</comment>
<keyword evidence="9" id="KW-1185">Reference proteome</keyword>
<protein>
    <recommendedName>
        <fullName evidence="6">Ribonuclease VapC</fullName>
        <shortName evidence="6">RNase VapC</shortName>
        <ecNumber evidence="6">3.1.-.-</ecNumber>
    </recommendedName>
    <alternativeName>
        <fullName evidence="6">Toxin VapC</fullName>
    </alternativeName>
</protein>
<evidence type="ECO:0000313" key="8">
    <source>
        <dbReference type="EMBL" id="MBF9068434.1"/>
    </source>
</evidence>
<keyword evidence="3 6" id="KW-0479">Metal-binding</keyword>
<dbReference type="InterPro" id="IPR029060">
    <property type="entry name" value="PIN-like_dom_sf"/>
</dbReference>
<feature type="domain" description="PIN" evidence="7">
    <location>
        <begin position="5"/>
        <end position="131"/>
    </location>
</feature>
<reference evidence="8" key="1">
    <citation type="submission" date="2020-11" db="EMBL/GenBank/DDBJ databases">
        <title>Isolation and identification of active actinomycetes.</title>
        <authorList>
            <person name="Yu B."/>
        </authorList>
    </citation>
    <scope>NUCLEOTIDE SEQUENCE</scope>
    <source>
        <strain evidence="8">NEAU-YB345</strain>
    </source>
</reference>
<keyword evidence="6" id="KW-0800">Toxin</keyword>
<dbReference type="GO" id="GO:0004540">
    <property type="term" value="F:RNA nuclease activity"/>
    <property type="evidence" value="ECO:0007669"/>
    <property type="project" value="InterPro"/>
</dbReference>
<evidence type="ECO:0000256" key="3">
    <source>
        <dbReference type="ARBA" id="ARBA00022723"/>
    </source>
</evidence>
<evidence type="ECO:0000256" key="1">
    <source>
        <dbReference type="ARBA" id="ARBA00022649"/>
    </source>
</evidence>
<evidence type="ECO:0000259" key="7">
    <source>
        <dbReference type="Pfam" id="PF01850"/>
    </source>
</evidence>
<dbReference type="EMBL" id="JADPRT010000003">
    <property type="protein sequence ID" value="MBF9068434.1"/>
    <property type="molecule type" value="Genomic_DNA"/>
</dbReference>
<proteinExistence type="inferred from homology"/>
<dbReference type="GO" id="GO:0016787">
    <property type="term" value="F:hydrolase activity"/>
    <property type="evidence" value="ECO:0007669"/>
    <property type="project" value="UniProtKB-KW"/>
</dbReference>
<comment type="caution">
    <text evidence="8">The sequence shown here is derived from an EMBL/GenBank/DDBJ whole genome shotgun (WGS) entry which is preliminary data.</text>
</comment>
<dbReference type="Gene3D" id="3.40.50.1010">
    <property type="entry name" value="5'-nuclease"/>
    <property type="match status" value="1"/>
</dbReference>
<dbReference type="AlphaFoldDB" id="A0A931FFI2"/>
<dbReference type="Pfam" id="PF01850">
    <property type="entry name" value="PIN"/>
    <property type="match status" value="1"/>
</dbReference>
<gene>
    <name evidence="6" type="primary">vapC</name>
    <name evidence="8" type="ORF">I2501_10365</name>
</gene>
<dbReference type="Proteomes" id="UP000657385">
    <property type="component" value="Unassembled WGS sequence"/>
</dbReference>
<evidence type="ECO:0000256" key="2">
    <source>
        <dbReference type="ARBA" id="ARBA00022722"/>
    </source>
</evidence>
<sequence length="158" mass="16757">MITIADTSVLLASADRADPLHRQCRAVLSGAVAGTVVISPLVMAELDYLIGSTKTLGPDASLAMLRGIAQREASGRFILGVLDAELLAHAMAVMTRYRELAPGLTDAVNVGLAARYATTRIMTLDQRHFRVMRPLANGPAFTILPFDDPSLSSGVPPT</sequence>
<dbReference type="RefSeq" id="WP_196193567.1">
    <property type="nucleotide sequence ID" value="NZ_JADPRT010000003.1"/>
</dbReference>
<keyword evidence="2 6" id="KW-0540">Nuclease</keyword>
<keyword evidence="4 6" id="KW-0378">Hydrolase</keyword>
<evidence type="ECO:0000256" key="5">
    <source>
        <dbReference type="ARBA" id="ARBA00022842"/>
    </source>
</evidence>
<dbReference type="GO" id="GO:0000287">
    <property type="term" value="F:magnesium ion binding"/>
    <property type="evidence" value="ECO:0007669"/>
    <property type="project" value="UniProtKB-UniRule"/>
</dbReference>
<dbReference type="InterPro" id="IPR002716">
    <property type="entry name" value="PIN_dom"/>
</dbReference>
<comment type="similarity">
    <text evidence="6">Belongs to the PINc/VapC protein family.</text>
</comment>